<dbReference type="Proteomes" id="UP000824140">
    <property type="component" value="Unassembled WGS sequence"/>
</dbReference>
<protein>
    <recommendedName>
        <fullName evidence="4">Peptidase C-terminal archaeal/bacterial domain-containing protein</fullName>
    </recommendedName>
</protein>
<name>A0A9D1G0W6_9FIRM</name>
<evidence type="ECO:0000256" key="1">
    <source>
        <dbReference type="SAM" id="SignalP"/>
    </source>
</evidence>
<evidence type="ECO:0000313" key="2">
    <source>
        <dbReference type="EMBL" id="HIS92445.1"/>
    </source>
</evidence>
<evidence type="ECO:0008006" key="4">
    <source>
        <dbReference type="Google" id="ProtNLM"/>
    </source>
</evidence>
<proteinExistence type="predicted"/>
<dbReference type="Gene3D" id="2.60.120.380">
    <property type="match status" value="1"/>
</dbReference>
<keyword evidence="1" id="KW-0732">Signal</keyword>
<evidence type="ECO:0000313" key="3">
    <source>
        <dbReference type="Proteomes" id="UP000824140"/>
    </source>
</evidence>
<reference evidence="2" key="2">
    <citation type="journal article" date="2021" name="PeerJ">
        <title>Extensive microbial diversity within the chicken gut microbiome revealed by metagenomics and culture.</title>
        <authorList>
            <person name="Gilroy R."/>
            <person name="Ravi A."/>
            <person name="Getino M."/>
            <person name="Pursley I."/>
            <person name="Horton D.L."/>
            <person name="Alikhan N.F."/>
            <person name="Baker D."/>
            <person name="Gharbi K."/>
            <person name="Hall N."/>
            <person name="Watson M."/>
            <person name="Adriaenssens E.M."/>
            <person name="Foster-Nyarko E."/>
            <person name="Jarju S."/>
            <person name="Secka A."/>
            <person name="Antonio M."/>
            <person name="Oren A."/>
            <person name="Chaudhuri R.R."/>
            <person name="La Ragione R."/>
            <person name="Hildebrand F."/>
            <person name="Pallen M.J."/>
        </authorList>
    </citation>
    <scope>NUCLEOTIDE SEQUENCE</scope>
    <source>
        <strain evidence="2">13766</strain>
    </source>
</reference>
<accession>A0A9D1G0W6</accession>
<dbReference type="AlphaFoldDB" id="A0A9D1G0W6"/>
<gene>
    <name evidence="2" type="ORF">IAA84_05440</name>
</gene>
<feature type="chain" id="PRO_5038580590" description="Peptidase C-terminal archaeal/bacterial domain-containing protein" evidence="1">
    <location>
        <begin position="21"/>
        <end position="294"/>
    </location>
</feature>
<feature type="signal peptide" evidence="1">
    <location>
        <begin position="1"/>
        <end position="20"/>
    </location>
</feature>
<comment type="caution">
    <text evidence="2">The sequence shown here is derived from an EMBL/GenBank/DDBJ whole genome shotgun (WGS) entry which is preliminary data.</text>
</comment>
<organism evidence="2 3">
    <name type="scientific">Candidatus Alectryocaccomicrobium excrementavium</name>
    <dbReference type="NCBI Taxonomy" id="2840668"/>
    <lineage>
        <taxon>Bacteria</taxon>
        <taxon>Bacillati</taxon>
        <taxon>Bacillota</taxon>
        <taxon>Clostridia</taxon>
        <taxon>Candidatus Alectryocaccomicrobium</taxon>
    </lineage>
</organism>
<reference evidence="2" key="1">
    <citation type="submission" date="2020-10" db="EMBL/GenBank/DDBJ databases">
        <authorList>
            <person name="Gilroy R."/>
        </authorList>
    </citation>
    <scope>NUCLEOTIDE SEQUENCE</scope>
    <source>
        <strain evidence="2">13766</strain>
    </source>
</reference>
<sequence length="294" mass="32616">MRKFVLLLALLLAFPAAAMADDSQFIEHEPFALDDSWVEGSTRPGEYHYYPFIVEEVGLVTVRVQLFCGGHVELLDADLIEWDEGYFNGTAGAPETKDFVYYLEPGVYYLRNGSDNSQGGFRIKGIFKPCPSTETAENDDYLGAQALPSGETLSGVLTQWDGHDYYTFTLDAEAQVYLTANTTLESLMPNLALYDGDMVKMSEEYGFKGYAEEFLLPAGTYYVDVWGNKGPYTLKAVYEEEIPAAAPAVEAAGEDVDGQNESGSFDVAPEEDFTDFDSFTDELGSLLFDLLNRF</sequence>
<dbReference type="SUPFAM" id="SSF89260">
    <property type="entry name" value="Collagen-binding domain"/>
    <property type="match status" value="1"/>
</dbReference>
<dbReference type="EMBL" id="DVJN01000108">
    <property type="protein sequence ID" value="HIS92445.1"/>
    <property type="molecule type" value="Genomic_DNA"/>
</dbReference>